<evidence type="ECO:0000256" key="7">
    <source>
        <dbReference type="ARBA" id="ARBA00023065"/>
    </source>
</evidence>
<keyword evidence="7 10" id="KW-0406">Ion transport</keyword>
<accession>A0ABU0LCY2</accession>
<proteinExistence type="inferred from homology"/>
<organism evidence="12 13">
    <name type="scientific">Xanthobacter agilis</name>
    <dbReference type="NCBI Taxonomy" id="47492"/>
    <lineage>
        <taxon>Bacteria</taxon>
        <taxon>Pseudomonadati</taxon>
        <taxon>Pseudomonadota</taxon>
        <taxon>Alphaproteobacteria</taxon>
        <taxon>Hyphomicrobiales</taxon>
        <taxon>Xanthobacteraceae</taxon>
        <taxon>Xanthobacter</taxon>
    </lineage>
</organism>
<evidence type="ECO:0000256" key="2">
    <source>
        <dbReference type="ARBA" id="ARBA00022448"/>
    </source>
</evidence>
<evidence type="ECO:0000313" key="13">
    <source>
        <dbReference type="Proteomes" id="UP001241747"/>
    </source>
</evidence>
<comment type="function">
    <text evidence="10">Na(+)/H(+) antiporter that extrudes sodium in exchange for external protons.</text>
</comment>
<dbReference type="Proteomes" id="UP001241747">
    <property type="component" value="Unassembled WGS sequence"/>
</dbReference>
<feature type="transmembrane region" description="Helical" evidence="10">
    <location>
        <begin position="183"/>
        <end position="204"/>
    </location>
</feature>
<comment type="caution">
    <text evidence="12">The sequence shown here is derived from an EMBL/GenBank/DDBJ whole genome shotgun (WGS) entry which is preliminary data.</text>
</comment>
<dbReference type="InterPro" id="IPR004705">
    <property type="entry name" value="Cation/H_exchanger_CPA1_bac"/>
</dbReference>
<feature type="transmembrane region" description="Helical" evidence="10">
    <location>
        <begin position="312"/>
        <end position="337"/>
    </location>
</feature>
<keyword evidence="13" id="KW-1185">Reference proteome</keyword>
<keyword evidence="8 10" id="KW-0472">Membrane</keyword>
<protein>
    <submittedName>
        <fullName evidence="12">CPA1 family monovalent cation:H+ antiporter</fullName>
    </submittedName>
</protein>
<evidence type="ECO:0000256" key="4">
    <source>
        <dbReference type="ARBA" id="ARBA00022692"/>
    </source>
</evidence>
<evidence type="ECO:0000256" key="5">
    <source>
        <dbReference type="ARBA" id="ARBA00022989"/>
    </source>
</evidence>
<dbReference type="NCBIfam" id="TIGR00831">
    <property type="entry name" value="a_cpa1"/>
    <property type="match status" value="1"/>
</dbReference>
<dbReference type="Gene3D" id="6.10.140.1330">
    <property type="match status" value="1"/>
</dbReference>
<evidence type="ECO:0000256" key="10">
    <source>
        <dbReference type="RuleBase" id="RU366002"/>
    </source>
</evidence>
<evidence type="ECO:0000256" key="3">
    <source>
        <dbReference type="ARBA" id="ARBA00022475"/>
    </source>
</evidence>
<dbReference type="PANTHER" id="PTHR10110:SF86">
    <property type="entry name" value="SODIUM_HYDROGEN EXCHANGER 7"/>
    <property type="match status" value="1"/>
</dbReference>
<keyword evidence="9 10" id="KW-0739">Sodium transport</keyword>
<keyword evidence="4 10" id="KW-0812">Transmembrane</keyword>
<feature type="transmembrane region" description="Helical" evidence="10">
    <location>
        <begin position="113"/>
        <end position="135"/>
    </location>
</feature>
<feature type="transmembrane region" description="Helical" evidence="10">
    <location>
        <begin position="278"/>
        <end position="300"/>
    </location>
</feature>
<dbReference type="InterPro" id="IPR018422">
    <property type="entry name" value="Cation/H_exchanger_CPA1"/>
</dbReference>
<name>A0ABU0LCY2_XANAG</name>
<evidence type="ECO:0000313" key="12">
    <source>
        <dbReference type="EMBL" id="MDQ0504986.1"/>
    </source>
</evidence>
<feature type="transmembrane region" description="Helical" evidence="10">
    <location>
        <begin position="358"/>
        <end position="382"/>
    </location>
</feature>
<sequence>MTTITATLLLLLGVVLSGSISRALPIPVPLPLVQIALGFAITAVADLGVDLNPDIFFLLFLPPLLFLDGWRIPKEGLLKDKGTILELAFGLVVFTVLGLGLFINWMIPAVPLAVAFAIAAILSPTDPIAVSAIAARVPIPKRLMHILEGESLLNDASGLVCMRFAVAAALTGSFSVVEATGTFVWLAAGGIAIGVAVTLGVTQAKNWLTHRLGEETGSQVLISLLIPFAAYLLAEHLHCSGILAAVAAGITMSYAEQTGQALAITRVQRTAVWDMVQFAANGIIFVLLGEQLPSIIAGAARVVREAGHHEPVWLLIYVLAINVALAALRFAWAWVSLDFTLFRAARRGHHMERPSWRLVAVTALAGVRGAITLAGVLTLPIFMNDGSFFPARDLAIFLAAGVIIVSLLAASITLPVLLKGLKLPPEPTHRKEEEWARAGAAEAAIKAIEQAQHQLAEGRRDADLYIEMGARLMEVYRRRIDGHARVGADGERFRQAESIEQELRLAGLQAERREFYRRGRLNELSDEMVRKLVREIDLQETRLLSD</sequence>
<feature type="transmembrane region" description="Helical" evidence="10">
    <location>
        <begin position="84"/>
        <end position="107"/>
    </location>
</feature>
<dbReference type="PRINTS" id="PR01084">
    <property type="entry name" value="NAHEXCHNGR"/>
</dbReference>
<gene>
    <name evidence="12" type="ORF">QOZ94_001768</name>
</gene>
<keyword evidence="6 10" id="KW-0915">Sodium</keyword>
<keyword evidence="10" id="KW-0050">Antiport</keyword>
<evidence type="ECO:0000256" key="8">
    <source>
        <dbReference type="ARBA" id="ARBA00023136"/>
    </source>
</evidence>
<feature type="transmembrane region" description="Helical" evidence="10">
    <location>
        <begin position="394"/>
        <end position="418"/>
    </location>
</feature>
<dbReference type="InterPro" id="IPR004709">
    <property type="entry name" value="NaH_exchanger"/>
</dbReference>
<feature type="transmembrane region" description="Helical" evidence="10">
    <location>
        <begin position="55"/>
        <end position="72"/>
    </location>
</feature>
<comment type="similarity">
    <text evidence="10">Belongs to the monovalent cation:proton antiporter 1 (CPA1) transporter (TC 2.A.36) family.</text>
</comment>
<dbReference type="InterPro" id="IPR006153">
    <property type="entry name" value="Cation/H_exchanger_TM"/>
</dbReference>
<dbReference type="EMBL" id="JAUSVY010000003">
    <property type="protein sequence ID" value="MDQ0504986.1"/>
    <property type="molecule type" value="Genomic_DNA"/>
</dbReference>
<comment type="subcellular location">
    <subcellularLocation>
        <location evidence="10">Cell inner membrane</location>
        <topology evidence="10">Multi-pass membrane protein</topology>
    </subcellularLocation>
    <subcellularLocation>
        <location evidence="1">Cell membrane</location>
        <topology evidence="1">Multi-pass membrane protein</topology>
    </subcellularLocation>
</comment>
<keyword evidence="5 10" id="KW-1133">Transmembrane helix</keyword>
<keyword evidence="3" id="KW-1003">Cell membrane</keyword>
<reference evidence="12 13" key="1">
    <citation type="submission" date="2023-07" db="EMBL/GenBank/DDBJ databases">
        <title>Genomic Encyclopedia of Type Strains, Phase IV (KMG-IV): sequencing the most valuable type-strain genomes for metagenomic binning, comparative biology and taxonomic classification.</title>
        <authorList>
            <person name="Goeker M."/>
        </authorList>
    </citation>
    <scope>NUCLEOTIDE SEQUENCE [LARGE SCALE GENOMIC DNA]</scope>
    <source>
        <strain evidence="12 13">DSM 3770</strain>
    </source>
</reference>
<comment type="caution">
    <text evidence="10">Lacks conserved residue(s) required for the propagation of feature annotation.</text>
</comment>
<evidence type="ECO:0000256" key="6">
    <source>
        <dbReference type="ARBA" id="ARBA00023053"/>
    </source>
</evidence>
<keyword evidence="10" id="KW-0997">Cell inner membrane</keyword>
<keyword evidence="2 10" id="KW-0813">Transport</keyword>
<evidence type="ECO:0000256" key="1">
    <source>
        <dbReference type="ARBA" id="ARBA00004651"/>
    </source>
</evidence>
<evidence type="ECO:0000259" key="11">
    <source>
        <dbReference type="Pfam" id="PF00999"/>
    </source>
</evidence>
<evidence type="ECO:0000256" key="9">
    <source>
        <dbReference type="ARBA" id="ARBA00023201"/>
    </source>
</evidence>
<dbReference type="Pfam" id="PF00999">
    <property type="entry name" value="Na_H_Exchanger"/>
    <property type="match status" value="1"/>
</dbReference>
<feature type="domain" description="Cation/H+ exchanger transmembrane" evidence="11">
    <location>
        <begin position="16"/>
        <end position="419"/>
    </location>
</feature>
<dbReference type="PANTHER" id="PTHR10110">
    <property type="entry name" value="SODIUM/HYDROGEN EXCHANGER"/>
    <property type="match status" value="1"/>
</dbReference>
<dbReference type="RefSeq" id="WP_237344639.1">
    <property type="nucleotide sequence ID" value="NZ_JABWGX010000005.1"/>
</dbReference>